<dbReference type="EMBL" id="ASRX01000005">
    <property type="protein sequence ID" value="EYF08129.1"/>
    <property type="molecule type" value="Genomic_DNA"/>
</dbReference>
<evidence type="ECO:0000256" key="14">
    <source>
        <dbReference type="ARBA" id="ARBA00038036"/>
    </source>
</evidence>
<evidence type="ECO:0000256" key="9">
    <source>
        <dbReference type="ARBA" id="ARBA00022741"/>
    </source>
</evidence>
<feature type="binding site" evidence="16">
    <location>
        <begin position="205"/>
        <end position="208"/>
    </location>
    <ligand>
        <name>substrate</name>
    </ligand>
</feature>
<feature type="binding site" evidence="16">
    <location>
        <begin position="104"/>
        <end position="111"/>
    </location>
    <ligand>
        <name>ATP</name>
        <dbReference type="ChEBI" id="CHEBI:30616"/>
    </ligand>
</feature>
<evidence type="ECO:0000256" key="17">
    <source>
        <dbReference type="SAM" id="MobiDB-lite"/>
    </source>
</evidence>
<dbReference type="UniPathway" id="UPA00241">
    <property type="reaction ID" value="UER00352"/>
</dbReference>
<dbReference type="InterPro" id="IPR004619">
    <property type="entry name" value="Type_III_PanK"/>
</dbReference>
<dbReference type="eggNOG" id="COG1521">
    <property type="taxonomic scope" value="Bacteria"/>
</dbReference>
<evidence type="ECO:0000256" key="13">
    <source>
        <dbReference type="ARBA" id="ARBA00022993"/>
    </source>
</evidence>
<feature type="binding site" evidence="16">
    <location>
        <position position="227"/>
    </location>
    <ligand>
        <name>K(+)</name>
        <dbReference type="ChEBI" id="CHEBI:29103"/>
    </ligand>
</feature>
<dbReference type="PANTHER" id="PTHR34265">
    <property type="entry name" value="TYPE III PANTOTHENATE KINASE"/>
    <property type="match status" value="1"/>
</dbReference>
<evidence type="ECO:0000256" key="2">
    <source>
        <dbReference type="ARBA" id="ARBA00001958"/>
    </source>
</evidence>
<dbReference type="GO" id="GO:0005737">
    <property type="term" value="C:cytoplasm"/>
    <property type="evidence" value="ECO:0007669"/>
    <property type="project" value="UniProtKB-SubCell"/>
</dbReference>
<dbReference type="AlphaFoldDB" id="A0A017TFY1"/>
<evidence type="ECO:0000256" key="12">
    <source>
        <dbReference type="ARBA" id="ARBA00022958"/>
    </source>
</evidence>
<evidence type="ECO:0000313" key="18">
    <source>
        <dbReference type="EMBL" id="EYF08129.1"/>
    </source>
</evidence>
<dbReference type="Pfam" id="PF03309">
    <property type="entry name" value="Pan_kinase"/>
    <property type="match status" value="1"/>
</dbReference>
<evidence type="ECO:0000256" key="6">
    <source>
        <dbReference type="ARBA" id="ARBA00012102"/>
    </source>
</evidence>
<comment type="caution">
    <text evidence="18">The sequence shown here is derived from an EMBL/GenBank/DDBJ whole genome shotgun (WGS) entry which is preliminary data.</text>
</comment>
<dbReference type="NCBIfam" id="NF009855">
    <property type="entry name" value="PRK13321.1"/>
    <property type="match status" value="1"/>
</dbReference>
<sequence length="382" mass="40990">MHLTRTAAPRTAPCRDALLHVSIFFPPPPSSSRPPLACALFSLRALAVSPHRVATVTPSFFTPPTAFLPLLPVFPLSTGSLPQPPSSLPPRLVYSSGPMLLAIDVGNTNISFGVFEGEALLHHVRSESSRSRTPDEYAVLVRQMLALHGVDLDRIDSAIIASVVPPLTDTMVGLVRRAFHQDALVVGPGIRTGMPILYENPREVGADRIVNAVAAFEWARSGVVVVDFGTATTFDCVTPRGEYLGGVIAPGIQISAEALFSRAARLHRVEIALPPKVVGRNPMHSMQSGIVYGYAGLVEGLCGRLRRELGYPCRIIATGGLARLIAPQTESIEHVDDDLTLTGLRLLYERNLTPRDGKTTTSDAPPTIPNQDDASPRSTDPA</sequence>
<comment type="similarity">
    <text evidence="14 16">Belongs to the type III pantothenate kinase family.</text>
</comment>
<dbReference type="Gene3D" id="3.30.420.40">
    <property type="match status" value="2"/>
</dbReference>
<gene>
    <name evidence="16" type="primary">coaX</name>
    <name evidence="18" type="ORF">CAP_5889</name>
</gene>
<evidence type="ECO:0000313" key="19">
    <source>
        <dbReference type="Proteomes" id="UP000019678"/>
    </source>
</evidence>
<dbReference type="InterPro" id="IPR043129">
    <property type="entry name" value="ATPase_NBD"/>
</dbReference>
<keyword evidence="10 16" id="KW-0418">Kinase</keyword>
<evidence type="ECO:0000256" key="4">
    <source>
        <dbReference type="ARBA" id="ARBA00005225"/>
    </source>
</evidence>
<evidence type="ECO:0000256" key="16">
    <source>
        <dbReference type="HAMAP-Rule" id="MF_01274"/>
    </source>
</evidence>
<feature type="compositionally biased region" description="Polar residues" evidence="17">
    <location>
        <begin position="359"/>
        <end position="382"/>
    </location>
</feature>
<evidence type="ECO:0000256" key="10">
    <source>
        <dbReference type="ARBA" id="ARBA00022777"/>
    </source>
</evidence>
<evidence type="ECO:0000256" key="1">
    <source>
        <dbReference type="ARBA" id="ARBA00001206"/>
    </source>
</evidence>
<keyword evidence="9 16" id="KW-0547">Nucleotide-binding</keyword>
<comment type="cofactor">
    <cofactor evidence="2">
        <name>K(+)</name>
        <dbReference type="ChEBI" id="CHEBI:29103"/>
    </cofactor>
</comment>
<keyword evidence="8 16" id="KW-0808">Transferase</keyword>
<dbReference type="PANTHER" id="PTHR34265:SF1">
    <property type="entry name" value="TYPE III PANTOTHENATE KINASE"/>
    <property type="match status" value="1"/>
</dbReference>
<comment type="cofactor">
    <cofactor evidence="16">
        <name>NH4(+)</name>
        <dbReference type="ChEBI" id="CHEBI:28938"/>
    </cofactor>
    <cofactor evidence="16">
        <name>K(+)</name>
        <dbReference type="ChEBI" id="CHEBI:29103"/>
    </cofactor>
    <text evidence="16">A monovalent cation. Ammonium or potassium.</text>
</comment>
<dbReference type="STRING" id="1192034.CAP_5889"/>
<protein>
    <recommendedName>
        <fullName evidence="15 16">Type III pantothenate kinase</fullName>
        <ecNumber evidence="6 16">2.7.1.33</ecNumber>
    </recommendedName>
    <alternativeName>
        <fullName evidence="16">PanK-III</fullName>
    </alternativeName>
    <alternativeName>
        <fullName evidence="16">Pantothenic acid kinase</fullName>
    </alternativeName>
</protein>
<evidence type="ECO:0000256" key="8">
    <source>
        <dbReference type="ARBA" id="ARBA00022679"/>
    </source>
</evidence>
<dbReference type="GO" id="GO:0046872">
    <property type="term" value="F:metal ion binding"/>
    <property type="evidence" value="ECO:0007669"/>
    <property type="project" value="UniProtKB-KW"/>
</dbReference>
<comment type="subunit">
    <text evidence="5 16">Homodimer.</text>
</comment>
<dbReference type="GO" id="GO:0004594">
    <property type="term" value="F:pantothenate kinase activity"/>
    <property type="evidence" value="ECO:0007669"/>
    <property type="project" value="UniProtKB-UniRule"/>
</dbReference>
<evidence type="ECO:0000256" key="11">
    <source>
        <dbReference type="ARBA" id="ARBA00022840"/>
    </source>
</evidence>
<evidence type="ECO:0000256" key="7">
    <source>
        <dbReference type="ARBA" id="ARBA00022490"/>
    </source>
</evidence>
<keyword evidence="19" id="KW-1185">Reference proteome</keyword>
<organism evidence="18 19">
    <name type="scientific">Chondromyces apiculatus DSM 436</name>
    <dbReference type="NCBI Taxonomy" id="1192034"/>
    <lineage>
        <taxon>Bacteria</taxon>
        <taxon>Pseudomonadati</taxon>
        <taxon>Myxococcota</taxon>
        <taxon>Polyangia</taxon>
        <taxon>Polyangiales</taxon>
        <taxon>Polyangiaceae</taxon>
        <taxon>Chondromyces</taxon>
    </lineage>
</organism>
<keyword evidence="7 16" id="KW-0963">Cytoplasm</keyword>
<keyword evidence="13 16" id="KW-0173">Coenzyme A biosynthesis</keyword>
<evidence type="ECO:0000256" key="15">
    <source>
        <dbReference type="ARBA" id="ARBA00040883"/>
    </source>
</evidence>
<comment type="pathway">
    <text evidence="4 16">Cofactor biosynthesis; coenzyme A biosynthesis; CoA from (R)-pantothenate: step 1/5.</text>
</comment>
<dbReference type="NCBIfam" id="TIGR00671">
    <property type="entry name" value="baf"/>
    <property type="match status" value="1"/>
</dbReference>
<keyword evidence="16" id="KW-0479">Metal-binding</keyword>
<dbReference type="SUPFAM" id="SSF53067">
    <property type="entry name" value="Actin-like ATPase domain"/>
    <property type="match status" value="2"/>
</dbReference>
<name>A0A017TFY1_9BACT</name>
<comment type="subcellular location">
    <subcellularLocation>
        <location evidence="3 16">Cytoplasm</location>
    </subcellularLocation>
</comment>
<comment type="function">
    <text evidence="16">Catalyzes the phosphorylation of pantothenate (Pan), the first step in CoA biosynthesis.</text>
</comment>
<proteinExistence type="inferred from homology"/>
<feature type="binding site" evidence="16">
    <location>
        <position position="230"/>
    </location>
    <ligand>
        <name>ATP</name>
        <dbReference type="ChEBI" id="CHEBI:30616"/>
    </ligand>
</feature>
<evidence type="ECO:0000256" key="3">
    <source>
        <dbReference type="ARBA" id="ARBA00004496"/>
    </source>
</evidence>
<dbReference type="Proteomes" id="UP000019678">
    <property type="component" value="Unassembled WGS sequence"/>
</dbReference>
<dbReference type="GO" id="GO:0005524">
    <property type="term" value="F:ATP binding"/>
    <property type="evidence" value="ECO:0007669"/>
    <property type="project" value="UniProtKB-UniRule"/>
</dbReference>
<dbReference type="CDD" id="cd24015">
    <property type="entry name" value="ASKHA_NBD_PanK-III"/>
    <property type="match status" value="1"/>
</dbReference>
<dbReference type="EC" id="2.7.1.33" evidence="6 16"/>
<feature type="active site" description="Proton acceptor" evidence="16">
    <location>
        <position position="207"/>
    </location>
</feature>
<reference evidence="18 19" key="1">
    <citation type="submission" date="2013-05" db="EMBL/GenBank/DDBJ databases">
        <title>Genome assembly of Chondromyces apiculatus DSM 436.</title>
        <authorList>
            <person name="Sharma G."/>
            <person name="Khatri I."/>
            <person name="Kaur C."/>
            <person name="Mayilraj S."/>
            <person name="Subramanian S."/>
        </authorList>
    </citation>
    <scope>NUCLEOTIDE SEQUENCE [LARGE SCALE GENOMIC DNA]</scope>
    <source>
        <strain evidence="18 19">DSM 436</strain>
    </source>
</reference>
<dbReference type="HAMAP" id="MF_01274">
    <property type="entry name" value="Pantothen_kinase_3"/>
    <property type="match status" value="1"/>
</dbReference>
<comment type="catalytic activity">
    <reaction evidence="1 16">
        <text>(R)-pantothenate + ATP = (R)-4'-phosphopantothenate + ADP + H(+)</text>
        <dbReference type="Rhea" id="RHEA:16373"/>
        <dbReference type="ChEBI" id="CHEBI:10986"/>
        <dbReference type="ChEBI" id="CHEBI:15378"/>
        <dbReference type="ChEBI" id="CHEBI:29032"/>
        <dbReference type="ChEBI" id="CHEBI:30616"/>
        <dbReference type="ChEBI" id="CHEBI:456216"/>
        <dbReference type="EC" id="2.7.1.33"/>
    </reaction>
</comment>
<evidence type="ECO:0000256" key="5">
    <source>
        <dbReference type="ARBA" id="ARBA00011738"/>
    </source>
</evidence>
<comment type="caution">
    <text evidence="16">Lacks conserved residue(s) required for the propagation of feature annotation.</text>
</comment>
<feature type="region of interest" description="Disordered" evidence="17">
    <location>
        <begin position="352"/>
        <end position="382"/>
    </location>
</feature>
<keyword evidence="12 16" id="KW-0630">Potassium</keyword>
<dbReference type="GO" id="GO:0015937">
    <property type="term" value="P:coenzyme A biosynthetic process"/>
    <property type="evidence" value="ECO:0007669"/>
    <property type="project" value="UniProtKB-UniRule"/>
</dbReference>
<feature type="binding site" evidence="16">
    <location>
        <position position="198"/>
    </location>
    <ligand>
        <name>substrate</name>
    </ligand>
</feature>
<accession>A0A017TFY1</accession>
<keyword evidence="11 16" id="KW-0067">ATP-binding</keyword>